<sequence>METPSTATLPAPTRPQTPPAAPGTVRASLASNLNRRRLARGLSLRELSAATGVSKGLLSQIERAEANPTVDVLVRIADVLEVGATDLLRQPMLRPEIVRAGDLHEPDDETSVNLLFAGRGEGRIEIYRSRLHPHDTSQVSSHGTDSVEYVTVLSGRATLVVDDVPHQLETGDTARFSGLSAHYYTTQDSPAVTQTIVSYPGD</sequence>
<feature type="region of interest" description="Disordered" evidence="2">
    <location>
        <begin position="1"/>
        <end position="25"/>
    </location>
</feature>
<gene>
    <name evidence="4" type="ORF">ACFY8O_18380</name>
</gene>
<evidence type="ECO:0000313" key="5">
    <source>
        <dbReference type="Proteomes" id="UP001602322"/>
    </source>
</evidence>
<dbReference type="Pfam" id="PF07883">
    <property type="entry name" value="Cupin_2"/>
    <property type="match status" value="1"/>
</dbReference>
<dbReference type="SUPFAM" id="SSF51182">
    <property type="entry name" value="RmlC-like cupins"/>
    <property type="match status" value="1"/>
</dbReference>
<feature type="domain" description="HTH cro/C1-type" evidence="3">
    <location>
        <begin position="33"/>
        <end position="88"/>
    </location>
</feature>
<dbReference type="SUPFAM" id="SSF47413">
    <property type="entry name" value="lambda repressor-like DNA-binding domains"/>
    <property type="match status" value="1"/>
</dbReference>
<evidence type="ECO:0000259" key="3">
    <source>
        <dbReference type="PROSITE" id="PS50943"/>
    </source>
</evidence>
<feature type="compositionally biased region" description="Pro residues" evidence="2">
    <location>
        <begin position="12"/>
        <end position="21"/>
    </location>
</feature>
<evidence type="ECO:0000256" key="2">
    <source>
        <dbReference type="SAM" id="MobiDB-lite"/>
    </source>
</evidence>
<organism evidence="4 5">
    <name type="scientific">Streptomyces argenteolus</name>
    <dbReference type="NCBI Taxonomy" id="67274"/>
    <lineage>
        <taxon>Bacteria</taxon>
        <taxon>Bacillati</taxon>
        <taxon>Actinomycetota</taxon>
        <taxon>Actinomycetes</taxon>
        <taxon>Kitasatosporales</taxon>
        <taxon>Streptomycetaceae</taxon>
        <taxon>Streptomyces</taxon>
    </lineage>
</organism>
<evidence type="ECO:0000313" key="4">
    <source>
        <dbReference type="EMBL" id="MFF5897887.1"/>
    </source>
</evidence>
<dbReference type="SMART" id="SM00530">
    <property type="entry name" value="HTH_XRE"/>
    <property type="match status" value="1"/>
</dbReference>
<dbReference type="EMBL" id="JBIBEG010000004">
    <property type="protein sequence ID" value="MFF5897887.1"/>
    <property type="molecule type" value="Genomic_DNA"/>
</dbReference>
<proteinExistence type="predicted"/>
<dbReference type="InterPro" id="IPR014710">
    <property type="entry name" value="RmlC-like_jellyroll"/>
</dbReference>
<dbReference type="InterPro" id="IPR010982">
    <property type="entry name" value="Lambda_DNA-bd_dom_sf"/>
</dbReference>
<dbReference type="InterPro" id="IPR013096">
    <property type="entry name" value="Cupin_2"/>
</dbReference>
<dbReference type="Gene3D" id="2.60.120.10">
    <property type="entry name" value="Jelly Rolls"/>
    <property type="match status" value="1"/>
</dbReference>
<dbReference type="RefSeq" id="WP_387903536.1">
    <property type="nucleotide sequence ID" value="NZ_JBIBEG010000004.1"/>
</dbReference>
<evidence type="ECO:0000256" key="1">
    <source>
        <dbReference type="ARBA" id="ARBA00023125"/>
    </source>
</evidence>
<accession>A0ABW6XA15</accession>
<feature type="compositionally biased region" description="Low complexity" evidence="2">
    <location>
        <begin position="1"/>
        <end position="11"/>
    </location>
</feature>
<dbReference type="CDD" id="cd00093">
    <property type="entry name" value="HTH_XRE"/>
    <property type="match status" value="1"/>
</dbReference>
<dbReference type="Proteomes" id="UP001602322">
    <property type="component" value="Unassembled WGS sequence"/>
</dbReference>
<dbReference type="Pfam" id="PF01381">
    <property type="entry name" value="HTH_3"/>
    <property type="match status" value="1"/>
</dbReference>
<dbReference type="CDD" id="cd02209">
    <property type="entry name" value="cupin_XRE_C"/>
    <property type="match status" value="1"/>
</dbReference>
<reference evidence="4 5" key="1">
    <citation type="submission" date="2024-10" db="EMBL/GenBank/DDBJ databases">
        <title>The Natural Products Discovery Center: Release of the First 8490 Sequenced Strains for Exploring Actinobacteria Biosynthetic Diversity.</title>
        <authorList>
            <person name="Kalkreuter E."/>
            <person name="Kautsar S.A."/>
            <person name="Yang D."/>
            <person name="Bader C.D."/>
            <person name="Teijaro C.N."/>
            <person name="Fluegel L."/>
            <person name="Davis C.M."/>
            <person name="Simpson J.R."/>
            <person name="Lauterbach L."/>
            <person name="Steele A.D."/>
            <person name="Gui C."/>
            <person name="Meng S."/>
            <person name="Li G."/>
            <person name="Viehrig K."/>
            <person name="Ye F."/>
            <person name="Su P."/>
            <person name="Kiefer A.F."/>
            <person name="Nichols A."/>
            <person name="Cepeda A.J."/>
            <person name="Yan W."/>
            <person name="Fan B."/>
            <person name="Jiang Y."/>
            <person name="Adhikari A."/>
            <person name="Zheng C.-J."/>
            <person name="Schuster L."/>
            <person name="Cowan T.M."/>
            <person name="Smanski M.J."/>
            <person name="Chevrette M.G."/>
            <person name="De Carvalho L.P.S."/>
            <person name="Shen B."/>
        </authorList>
    </citation>
    <scope>NUCLEOTIDE SEQUENCE [LARGE SCALE GENOMIC DNA]</scope>
    <source>
        <strain evidence="4 5">NPDC012540</strain>
    </source>
</reference>
<dbReference type="InterPro" id="IPR001387">
    <property type="entry name" value="Cro/C1-type_HTH"/>
</dbReference>
<dbReference type="Gene3D" id="1.10.260.40">
    <property type="entry name" value="lambda repressor-like DNA-binding domains"/>
    <property type="match status" value="1"/>
</dbReference>
<dbReference type="PANTHER" id="PTHR46797">
    <property type="entry name" value="HTH-TYPE TRANSCRIPTIONAL REGULATOR"/>
    <property type="match status" value="1"/>
</dbReference>
<protein>
    <submittedName>
        <fullName evidence="4">Helix-turn-helix domain-containing protein</fullName>
    </submittedName>
</protein>
<keyword evidence="5" id="KW-1185">Reference proteome</keyword>
<keyword evidence="1" id="KW-0238">DNA-binding</keyword>
<dbReference type="InterPro" id="IPR050807">
    <property type="entry name" value="TransReg_Diox_bact_type"/>
</dbReference>
<dbReference type="PANTHER" id="PTHR46797:SF24">
    <property type="entry name" value="DNA-BINDING PHAGE PROTEIN"/>
    <property type="match status" value="1"/>
</dbReference>
<dbReference type="PROSITE" id="PS50943">
    <property type="entry name" value="HTH_CROC1"/>
    <property type="match status" value="1"/>
</dbReference>
<name>A0ABW6XA15_9ACTN</name>
<comment type="caution">
    <text evidence="4">The sequence shown here is derived from an EMBL/GenBank/DDBJ whole genome shotgun (WGS) entry which is preliminary data.</text>
</comment>
<dbReference type="InterPro" id="IPR011051">
    <property type="entry name" value="RmlC_Cupin_sf"/>
</dbReference>